<proteinExistence type="predicted"/>
<evidence type="ECO:0000313" key="3">
    <source>
        <dbReference type="Proteomes" id="UP000228987"/>
    </source>
</evidence>
<gene>
    <name evidence="2" type="ORF">COA71_14540</name>
</gene>
<protein>
    <submittedName>
        <fullName evidence="2">Uncharacterized protein</fullName>
    </submittedName>
</protein>
<feature type="region of interest" description="Disordered" evidence="1">
    <location>
        <begin position="1"/>
        <end position="26"/>
    </location>
</feature>
<dbReference type="Proteomes" id="UP000228987">
    <property type="component" value="Unassembled WGS sequence"/>
</dbReference>
<dbReference type="AlphaFoldDB" id="A0A2A5C6P8"/>
<comment type="caution">
    <text evidence="2">The sequence shown here is derived from an EMBL/GenBank/DDBJ whole genome shotgun (WGS) entry which is preliminary data.</text>
</comment>
<reference evidence="3" key="1">
    <citation type="submission" date="2017-08" db="EMBL/GenBank/DDBJ databases">
        <title>A dynamic microbial community with high functional redundancy inhabits the cold, oxic subseafloor aquifer.</title>
        <authorList>
            <person name="Tully B.J."/>
            <person name="Wheat C.G."/>
            <person name="Glazer B.T."/>
            <person name="Huber J.A."/>
        </authorList>
    </citation>
    <scope>NUCLEOTIDE SEQUENCE [LARGE SCALE GENOMIC DNA]</scope>
</reference>
<dbReference type="EMBL" id="NVWI01000018">
    <property type="protein sequence ID" value="PCJ39131.1"/>
    <property type="molecule type" value="Genomic_DNA"/>
</dbReference>
<accession>A0A2A5C6P8</accession>
<evidence type="ECO:0000313" key="2">
    <source>
        <dbReference type="EMBL" id="PCJ39131.1"/>
    </source>
</evidence>
<evidence type="ECO:0000256" key="1">
    <source>
        <dbReference type="SAM" id="MobiDB-lite"/>
    </source>
</evidence>
<organism evidence="2 3">
    <name type="scientific">SAR86 cluster bacterium</name>
    <dbReference type="NCBI Taxonomy" id="2030880"/>
    <lineage>
        <taxon>Bacteria</taxon>
        <taxon>Pseudomonadati</taxon>
        <taxon>Pseudomonadota</taxon>
        <taxon>Gammaproteobacteria</taxon>
        <taxon>SAR86 cluster</taxon>
    </lineage>
</organism>
<name>A0A2A5C6P8_9GAMM</name>
<sequence length="212" mass="21052">MADTVIQGGRTGGLGPAADGGNSSNRLGRNNELVIAQGVGKYHEAASRGNIFMASTAVGGVAPGTALSTTPPLDIHNPDGSGVLVSILDIYVGYVSGTLGAGSLVHSRTVQTAVPTTGTTLTIQNAKLGAAAGSATAGEGRTVAATPTIIRPSGIILGASLATTAALPVLMHEHVGGSIVIPENDDWSLEGVAAGGSTPLLILSVVWQEIKQ</sequence>